<keyword evidence="4" id="KW-1185">Reference proteome</keyword>
<dbReference type="OrthoDB" id="127762at2"/>
<sequence length="424" mass="48832">MRTFYLFFIFMWSVVVHAQQFDDYFIDKTLRLDYIFAGNANEQNAYLSEMIALNKWHGRVDNLSVTPVQGNGQIKVFDKSTNRLIYILPFGSLFQEWLTLDAAEKQSKSFENSFLIPFPKKEINVQISFFNSKNEEKVVFNQLIDPNDILIRKSSEIKNEYEVIHKATVKNPIKIALVAEGFTVEELNVFMDFAHQTVQNLFKHQIFKKYENSFEIIAVKTISKESGISVPSRNIWLDTAVQSNFDTFYSERYLTTLHTKLLHAQLENIPYQHIIILANTNVYGGGGILNSYSLTTTKNKEFAPVVVHEFGHSFAGLADEYFYEEDVFENKASLNTEPWEKNITSLVDFSSKWKNMMNKSTPIPTPKTMSNEVKIGVFEGLKGNGLYIPTLTCRMKINNTPDFCPVCSNAIEEMILFYTQDLTK</sequence>
<keyword evidence="1" id="KW-0732">Signal</keyword>
<reference evidence="3 4" key="1">
    <citation type="submission" date="2016-10" db="EMBL/GenBank/DDBJ databases">
        <authorList>
            <person name="de Groot N.N."/>
        </authorList>
    </citation>
    <scope>NUCLEOTIDE SEQUENCE [LARGE SCALE GENOMIC DNA]</scope>
    <source>
        <strain evidence="3 4">CGMCC 1.10825</strain>
    </source>
</reference>
<dbReference type="Proteomes" id="UP000199634">
    <property type="component" value="Unassembled WGS sequence"/>
</dbReference>
<name>A0A1H6K0C4_9FLAO</name>
<feature type="domain" description="Peptidase M64 N-terminal" evidence="2">
    <location>
        <begin position="20"/>
        <end position="140"/>
    </location>
</feature>
<dbReference type="InterPro" id="IPR024079">
    <property type="entry name" value="MetalloPept_cat_dom_sf"/>
</dbReference>
<evidence type="ECO:0000256" key="1">
    <source>
        <dbReference type="SAM" id="SignalP"/>
    </source>
</evidence>
<evidence type="ECO:0000313" key="3">
    <source>
        <dbReference type="EMBL" id="SEH66709.1"/>
    </source>
</evidence>
<evidence type="ECO:0000313" key="4">
    <source>
        <dbReference type="Proteomes" id="UP000199634"/>
    </source>
</evidence>
<dbReference type="GO" id="GO:0008237">
    <property type="term" value="F:metallopeptidase activity"/>
    <property type="evidence" value="ECO:0007669"/>
    <property type="project" value="InterPro"/>
</dbReference>
<feature type="chain" id="PRO_5011742910" evidence="1">
    <location>
        <begin position="19"/>
        <end position="424"/>
    </location>
</feature>
<organism evidence="3 4">
    <name type="scientific">Paenimyroides marinum</name>
    <dbReference type="NCBI Taxonomy" id="1159016"/>
    <lineage>
        <taxon>Bacteria</taxon>
        <taxon>Pseudomonadati</taxon>
        <taxon>Bacteroidota</taxon>
        <taxon>Flavobacteriia</taxon>
        <taxon>Flavobacteriales</taxon>
        <taxon>Flavobacteriaceae</taxon>
        <taxon>Paenimyroides</taxon>
    </lineage>
</organism>
<proteinExistence type="predicted"/>
<dbReference type="Pfam" id="PF09471">
    <property type="entry name" value="Peptidase_M64"/>
    <property type="match status" value="1"/>
</dbReference>
<dbReference type="STRING" id="1159016.SAMN02927937_00762"/>
<protein>
    <submittedName>
        <fullName evidence="3">Peptidase M64 N-terminus</fullName>
    </submittedName>
</protein>
<accession>A0A1H6K0C4</accession>
<gene>
    <name evidence="3" type="ORF">SAMN02927937_00762</name>
</gene>
<dbReference type="EMBL" id="FNXE01000007">
    <property type="protein sequence ID" value="SEH66709.1"/>
    <property type="molecule type" value="Genomic_DNA"/>
</dbReference>
<dbReference type="AlphaFoldDB" id="A0A1H6K0C4"/>
<evidence type="ECO:0000259" key="2">
    <source>
        <dbReference type="Pfam" id="PF16217"/>
    </source>
</evidence>
<feature type="signal peptide" evidence="1">
    <location>
        <begin position="1"/>
        <end position="18"/>
    </location>
</feature>
<dbReference type="InterPro" id="IPR032625">
    <property type="entry name" value="M64_N"/>
</dbReference>
<dbReference type="RefSeq" id="WP_091096506.1">
    <property type="nucleotide sequence ID" value="NZ_FNXE01000007.1"/>
</dbReference>
<dbReference type="Pfam" id="PF16217">
    <property type="entry name" value="M64_N"/>
    <property type="match status" value="1"/>
</dbReference>
<dbReference type="InterPro" id="IPR038171">
    <property type="entry name" value="M64_N_sf"/>
</dbReference>
<dbReference type="InterPro" id="IPR019026">
    <property type="entry name" value="Peptidase_M64_IgA"/>
</dbReference>
<dbReference type="Gene3D" id="3.40.390.10">
    <property type="entry name" value="Collagenase (Catalytic Domain)"/>
    <property type="match status" value="1"/>
</dbReference>
<dbReference type="Gene3D" id="2.60.40.3250">
    <property type="entry name" value="Peptidase M64, N-terminal domain"/>
    <property type="match status" value="1"/>
</dbReference>